<feature type="compositionally biased region" description="Basic and acidic residues" evidence="4">
    <location>
        <begin position="79"/>
        <end position="97"/>
    </location>
</feature>
<dbReference type="PANTHER" id="PTHR47934:SF6">
    <property type="entry name" value="MITOCHONDRIAL GROUP I INTRON SPLICING FACTOR CCM1-RELATED"/>
    <property type="match status" value="1"/>
</dbReference>
<dbReference type="Gene3D" id="1.25.40.10">
    <property type="entry name" value="Tetratricopeptide repeat domain"/>
    <property type="match status" value="1"/>
</dbReference>
<dbReference type="InterPro" id="IPR011990">
    <property type="entry name" value="TPR-like_helical_dom_sf"/>
</dbReference>
<proteinExistence type="predicted"/>
<dbReference type="InterPro" id="IPR002885">
    <property type="entry name" value="PPR_rpt"/>
</dbReference>
<protein>
    <recommendedName>
        <fullName evidence="2">Mitochondrial 15S rRNA processing factor CCM1</fullName>
    </recommendedName>
</protein>
<feature type="repeat" description="PPR" evidence="3">
    <location>
        <begin position="395"/>
        <end position="429"/>
    </location>
</feature>
<sequence length="805" mass="92749">MSNMLRNVLLSKNVRVSLFKNIRFMPIQTITIRNIHVNTKTRRGNDKESVKLNKINSDLARQLDALEKMTKEIKETIKKKEDEEKHNQVKEESTSIKDEEEPTEKDIDEVFASLGISAPTPNIEAKQIESKNVNDKDNVVVDTSVKDLENPENLLDIFPKPKTYVQIPENIKQILPLEVISNIASEETANWEPVIDALLKSGICNPLSNDLTLENEFNGYDFHQLVKAIPRKHKVKIVEKLHELALMSGVLWGNIHVMNDLMALTNLMSKEKAKILMETLISDIEIDFKPPNKDEGKNIEANEESQELQKHEDKLVANVTTKAIILNHYARMGDVKNVRKYVNLLNGLPANENPMNTSPIIYTSIMQMYIRLNDYQLAKETFDTMKFLSLKTSPSAHTYTSMVLMDTLNNNIEHGVSVYEEMVEKNIQPEPEALLALAKGCGARRGMVSQGWDFLIKYYENGYPVDSQVMEIMMYLAYVDSDLPFVRGIWMNICETNTKLNAELTLPHARCTKWLFNTYYRTGDVIDDLKNDIKHVPVGLVDPRVRAIRKKVLELTNFGFHENAPPLLPIIKFDGVDTKLMLKESHALWKYLTEFHGGNYISAEIVEAYLYVLGRYGSLDIFENEWNSFTVFDNSSIKDEEHVTIEEPEEIPNESEPTESTDIINEASVSKYSFGKRLREDRLYSMCMHTSRHQKSLSFAQKIWTERGKYRQSEHFQKLTPSQQDNADFKFARLMLSTLTETGNVGDAYKLVLSSQNRFVWNKYHLKALISLCERLGFVTFSKELIKVIKRGDKWTRRQSRQNRK</sequence>
<evidence type="ECO:0000313" key="6">
    <source>
        <dbReference type="Proteomes" id="UP001378960"/>
    </source>
</evidence>
<dbReference type="Proteomes" id="UP001378960">
    <property type="component" value="Unassembled WGS sequence"/>
</dbReference>
<comment type="subcellular location">
    <subcellularLocation>
        <location evidence="1">Mitochondrion</location>
    </subcellularLocation>
</comment>
<comment type="caution">
    <text evidence="5">The sequence shown here is derived from an EMBL/GenBank/DDBJ whole genome shotgun (WGS) entry which is preliminary data.</text>
</comment>
<evidence type="ECO:0000256" key="2">
    <source>
        <dbReference type="ARBA" id="ARBA00044527"/>
    </source>
</evidence>
<name>A0AAV5R6Y2_PICKL</name>
<keyword evidence="6" id="KW-1185">Reference proteome</keyword>
<organism evidence="5 6">
    <name type="scientific">Pichia kluyveri</name>
    <name type="common">Yeast</name>
    <dbReference type="NCBI Taxonomy" id="36015"/>
    <lineage>
        <taxon>Eukaryota</taxon>
        <taxon>Fungi</taxon>
        <taxon>Dikarya</taxon>
        <taxon>Ascomycota</taxon>
        <taxon>Saccharomycotina</taxon>
        <taxon>Pichiomycetes</taxon>
        <taxon>Pichiales</taxon>
        <taxon>Pichiaceae</taxon>
        <taxon>Pichia</taxon>
    </lineage>
</organism>
<evidence type="ECO:0000313" key="5">
    <source>
        <dbReference type="EMBL" id="GMM47016.1"/>
    </source>
</evidence>
<dbReference type="InterPro" id="IPR051114">
    <property type="entry name" value="Mito_RNA_Proc_CCM1"/>
</dbReference>
<feature type="region of interest" description="Disordered" evidence="4">
    <location>
        <begin position="79"/>
        <end position="104"/>
    </location>
</feature>
<dbReference type="EMBL" id="BTGB01000005">
    <property type="protein sequence ID" value="GMM47016.1"/>
    <property type="molecule type" value="Genomic_DNA"/>
</dbReference>
<evidence type="ECO:0000256" key="3">
    <source>
        <dbReference type="PROSITE-ProRule" id="PRU00708"/>
    </source>
</evidence>
<evidence type="ECO:0000256" key="1">
    <source>
        <dbReference type="ARBA" id="ARBA00004173"/>
    </source>
</evidence>
<evidence type="ECO:0000256" key="4">
    <source>
        <dbReference type="SAM" id="MobiDB-lite"/>
    </source>
</evidence>
<dbReference type="GO" id="GO:0005739">
    <property type="term" value="C:mitochondrion"/>
    <property type="evidence" value="ECO:0007669"/>
    <property type="project" value="UniProtKB-SubCell"/>
</dbReference>
<accession>A0AAV5R6Y2</accession>
<reference evidence="5 6" key="1">
    <citation type="journal article" date="2023" name="Elife">
        <title>Identification of key yeast species and microbe-microbe interactions impacting larval growth of Drosophila in the wild.</title>
        <authorList>
            <person name="Mure A."/>
            <person name="Sugiura Y."/>
            <person name="Maeda R."/>
            <person name="Honda K."/>
            <person name="Sakurai N."/>
            <person name="Takahashi Y."/>
            <person name="Watada M."/>
            <person name="Katoh T."/>
            <person name="Gotoh A."/>
            <person name="Gotoh Y."/>
            <person name="Taniguchi I."/>
            <person name="Nakamura K."/>
            <person name="Hayashi T."/>
            <person name="Katayama T."/>
            <person name="Uemura T."/>
            <person name="Hattori Y."/>
        </authorList>
    </citation>
    <scope>NUCLEOTIDE SEQUENCE [LARGE SCALE GENOMIC DNA]</scope>
    <source>
        <strain evidence="5 6">PK-24</strain>
    </source>
</reference>
<dbReference type="GO" id="GO:0006396">
    <property type="term" value="P:RNA processing"/>
    <property type="evidence" value="ECO:0007669"/>
    <property type="project" value="TreeGrafter"/>
</dbReference>
<gene>
    <name evidence="5" type="ORF">DAPK24_035910</name>
</gene>
<dbReference type="AlphaFoldDB" id="A0AAV5R6Y2"/>
<dbReference type="GO" id="GO:0007005">
    <property type="term" value="P:mitochondrion organization"/>
    <property type="evidence" value="ECO:0007669"/>
    <property type="project" value="TreeGrafter"/>
</dbReference>
<dbReference type="GO" id="GO:0003729">
    <property type="term" value="F:mRNA binding"/>
    <property type="evidence" value="ECO:0007669"/>
    <property type="project" value="TreeGrafter"/>
</dbReference>
<dbReference type="PROSITE" id="PS51375">
    <property type="entry name" value="PPR"/>
    <property type="match status" value="1"/>
</dbReference>
<dbReference type="PANTHER" id="PTHR47934">
    <property type="entry name" value="PENTATRICOPEPTIDE REPEAT-CONTAINING PROTEIN PET309, MITOCHONDRIAL"/>
    <property type="match status" value="1"/>
</dbReference>